<comment type="caution">
    <text evidence="2">The sequence shown here is derived from an EMBL/GenBank/DDBJ whole genome shotgun (WGS) entry which is preliminary data.</text>
</comment>
<keyword evidence="3" id="KW-1185">Reference proteome</keyword>
<organism evidence="2 3">
    <name type="scientific">Ophiocordyceps australis</name>
    <dbReference type="NCBI Taxonomy" id="1399860"/>
    <lineage>
        <taxon>Eukaryota</taxon>
        <taxon>Fungi</taxon>
        <taxon>Dikarya</taxon>
        <taxon>Ascomycota</taxon>
        <taxon>Pezizomycotina</taxon>
        <taxon>Sordariomycetes</taxon>
        <taxon>Hypocreomycetidae</taxon>
        <taxon>Hypocreales</taxon>
        <taxon>Ophiocordycipitaceae</taxon>
        <taxon>Ophiocordyceps</taxon>
    </lineage>
</organism>
<sequence>MSSSTDANGPAWLTLAYVSFGIAMNISVLLVIFLILAVRRRNRRQLRAVVHRGGIVFPNGTMARQFYA</sequence>
<protein>
    <submittedName>
        <fullName evidence="2">Uncharacterized protein</fullName>
    </submittedName>
</protein>
<accession>A0A2C5XDE4</accession>
<proteinExistence type="predicted"/>
<keyword evidence="1" id="KW-1133">Transmembrane helix</keyword>
<evidence type="ECO:0000256" key="1">
    <source>
        <dbReference type="SAM" id="Phobius"/>
    </source>
</evidence>
<evidence type="ECO:0000313" key="3">
    <source>
        <dbReference type="Proteomes" id="UP000224854"/>
    </source>
</evidence>
<dbReference type="AlphaFoldDB" id="A0A2C5XDE4"/>
<dbReference type="EMBL" id="NJEU01001159">
    <property type="protein sequence ID" value="PHH68329.1"/>
    <property type="molecule type" value="Genomic_DNA"/>
</dbReference>
<keyword evidence="1" id="KW-0812">Transmembrane</keyword>
<feature type="transmembrane region" description="Helical" evidence="1">
    <location>
        <begin position="12"/>
        <end position="38"/>
    </location>
</feature>
<reference evidence="2 3" key="1">
    <citation type="submission" date="2017-06" db="EMBL/GenBank/DDBJ databases">
        <title>Ant-infecting Ophiocordyceps genomes reveal a high diversity of potential behavioral manipulation genes and a possible major role for enterotoxins.</title>
        <authorList>
            <person name="De Bekker C."/>
            <person name="Evans H.C."/>
            <person name="Brachmann A."/>
            <person name="Hughes D.P."/>
        </authorList>
    </citation>
    <scope>NUCLEOTIDE SEQUENCE [LARGE SCALE GENOMIC DNA]</scope>
    <source>
        <strain evidence="2 3">1348a</strain>
    </source>
</reference>
<dbReference type="Proteomes" id="UP000224854">
    <property type="component" value="Unassembled WGS sequence"/>
</dbReference>
<gene>
    <name evidence="2" type="ORF">CDD82_637</name>
</gene>
<keyword evidence="1" id="KW-0472">Membrane</keyword>
<evidence type="ECO:0000313" key="2">
    <source>
        <dbReference type="EMBL" id="PHH68329.1"/>
    </source>
</evidence>
<name>A0A2C5XDE4_9HYPO</name>
<dbReference type="OrthoDB" id="10447584at2759"/>